<dbReference type="CDD" id="cd00158">
    <property type="entry name" value="RHOD"/>
    <property type="match status" value="1"/>
</dbReference>
<dbReference type="Gene3D" id="3.40.250.10">
    <property type="entry name" value="Rhodanese-like domain"/>
    <property type="match status" value="1"/>
</dbReference>
<keyword evidence="3" id="KW-1185">Reference proteome</keyword>
<protein>
    <submittedName>
        <fullName evidence="2">Rhodanese-related sulfurtransferase</fullName>
    </submittedName>
</protein>
<proteinExistence type="predicted"/>
<sequence>MKKTDIEEWKQSGGLLLDVRSREEYETGHIEESLSVPLSAIKKFQAPLDTPLYVYCATGSRAGLACRILKAKGFRFVKNIGGIREGLV</sequence>
<dbReference type="PROSITE" id="PS50206">
    <property type="entry name" value="RHODANESE_3"/>
    <property type="match status" value="1"/>
</dbReference>
<comment type="caution">
    <text evidence="2">The sequence shown here is derived from an EMBL/GenBank/DDBJ whole genome shotgun (WGS) entry which is preliminary data.</text>
</comment>
<dbReference type="SUPFAM" id="SSF52821">
    <property type="entry name" value="Rhodanese/Cell cycle control phosphatase"/>
    <property type="match status" value="1"/>
</dbReference>
<dbReference type="Pfam" id="PF00581">
    <property type="entry name" value="Rhodanese"/>
    <property type="match status" value="1"/>
</dbReference>
<evidence type="ECO:0000313" key="2">
    <source>
        <dbReference type="EMBL" id="MBB5183086.1"/>
    </source>
</evidence>
<reference evidence="2 3" key="1">
    <citation type="submission" date="2020-08" db="EMBL/GenBank/DDBJ databases">
        <title>Genomic Encyclopedia of Type Strains, Phase IV (KMG-IV): sequencing the most valuable type-strain genomes for metagenomic binning, comparative biology and taxonomic classification.</title>
        <authorList>
            <person name="Goeker M."/>
        </authorList>
    </citation>
    <scope>NUCLEOTIDE SEQUENCE [LARGE SCALE GENOMIC DNA]</scope>
    <source>
        <strain evidence="2 3">DSM 25799</strain>
    </source>
</reference>
<dbReference type="SMART" id="SM00450">
    <property type="entry name" value="RHOD"/>
    <property type="match status" value="1"/>
</dbReference>
<dbReference type="EMBL" id="JACHHK010000003">
    <property type="protein sequence ID" value="MBB5183086.1"/>
    <property type="molecule type" value="Genomic_DNA"/>
</dbReference>
<organism evidence="2 3">
    <name type="scientific">Catenisphaera adipataccumulans</name>
    <dbReference type="NCBI Taxonomy" id="700500"/>
    <lineage>
        <taxon>Bacteria</taxon>
        <taxon>Bacillati</taxon>
        <taxon>Bacillota</taxon>
        <taxon>Erysipelotrichia</taxon>
        <taxon>Erysipelotrichales</taxon>
        <taxon>Erysipelotrichaceae</taxon>
        <taxon>Catenisphaera</taxon>
    </lineage>
</organism>
<gene>
    <name evidence="2" type="ORF">HNQ47_001106</name>
</gene>
<dbReference type="AlphaFoldDB" id="A0A7W8FWB6"/>
<dbReference type="GO" id="GO:0016740">
    <property type="term" value="F:transferase activity"/>
    <property type="evidence" value="ECO:0007669"/>
    <property type="project" value="UniProtKB-KW"/>
</dbReference>
<dbReference type="InterPro" id="IPR036873">
    <property type="entry name" value="Rhodanese-like_dom_sf"/>
</dbReference>
<dbReference type="RefSeq" id="WP_183328349.1">
    <property type="nucleotide sequence ID" value="NZ_JACHHK010000003.1"/>
</dbReference>
<accession>A0A7W8FWB6</accession>
<dbReference type="Proteomes" id="UP000539953">
    <property type="component" value="Unassembled WGS sequence"/>
</dbReference>
<dbReference type="PANTHER" id="PTHR43031">
    <property type="entry name" value="FAD-DEPENDENT OXIDOREDUCTASE"/>
    <property type="match status" value="1"/>
</dbReference>
<evidence type="ECO:0000259" key="1">
    <source>
        <dbReference type="PROSITE" id="PS50206"/>
    </source>
</evidence>
<feature type="domain" description="Rhodanese" evidence="1">
    <location>
        <begin position="10"/>
        <end position="84"/>
    </location>
</feature>
<dbReference type="InterPro" id="IPR001763">
    <property type="entry name" value="Rhodanese-like_dom"/>
</dbReference>
<dbReference type="PANTHER" id="PTHR43031:SF1">
    <property type="entry name" value="PYRIDINE NUCLEOTIDE-DISULPHIDE OXIDOREDUCTASE"/>
    <property type="match status" value="1"/>
</dbReference>
<evidence type="ECO:0000313" key="3">
    <source>
        <dbReference type="Proteomes" id="UP000539953"/>
    </source>
</evidence>
<keyword evidence="2" id="KW-0808">Transferase</keyword>
<dbReference type="InterPro" id="IPR050229">
    <property type="entry name" value="GlpE_sulfurtransferase"/>
</dbReference>
<name>A0A7W8FWB6_9FIRM</name>